<dbReference type="Proteomes" id="UP000005952">
    <property type="component" value="Chromosome"/>
</dbReference>
<keyword evidence="3" id="KW-0378">Hydrolase</keyword>
<dbReference type="GO" id="GO:0046052">
    <property type="term" value="P:UTP catabolic process"/>
    <property type="evidence" value="ECO:0007669"/>
    <property type="project" value="TreeGrafter"/>
</dbReference>
<dbReference type="EMBL" id="CP005587">
    <property type="protein sequence ID" value="AGK57743.1"/>
    <property type="molecule type" value="Genomic_DNA"/>
</dbReference>
<dbReference type="AlphaFoldDB" id="N0B422"/>
<dbReference type="GO" id="GO:0046081">
    <property type="term" value="P:dUTP catabolic process"/>
    <property type="evidence" value="ECO:0007669"/>
    <property type="project" value="TreeGrafter"/>
</dbReference>
<dbReference type="CDD" id="cd11528">
    <property type="entry name" value="NTP-PPase_MazG_Nterm"/>
    <property type="match status" value="1"/>
</dbReference>
<dbReference type="InterPro" id="IPR011551">
    <property type="entry name" value="NTP_PyrPHydrolase_MazG"/>
</dbReference>
<dbReference type="KEGG" id="hdt:HYPDE_30343"/>
<dbReference type="GO" id="GO:0006203">
    <property type="term" value="P:dGTP catabolic process"/>
    <property type="evidence" value="ECO:0007669"/>
    <property type="project" value="TreeGrafter"/>
</dbReference>
<dbReference type="GO" id="GO:0006950">
    <property type="term" value="P:response to stress"/>
    <property type="evidence" value="ECO:0007669"/>
    <property type="project" value="UniProtKB-ARBA"/>
</dbReference>
<dbReference type="STRING" id="670307.HYPDE_30343"/>
<protein>
    <submittedName>
        <fullName evidence="3">Nucleoside triphosphate pyrophosphohydrolase</fullName>
        <ecNumber evidence="3">3.6.1.19</ecNumber>
    </submittedName>
</protein>
<reference evidence="3 4" key="1">
    <citation type="journal article" date="2013" name="Genome Announc.">
        <title>Genome sequences for three denitrifying bacterial strains isolated from a uranium- and nitrate-contaminated subsurface environment.</title>
        <authorList>
            <person name="Venkatramanan R."/>
            <person name="Prakash O."/>
            <person name="Woyke T."/>
            <person name="Chain P."/>
            <person name="Goodwin L.A."/>
            <person name="Watson D."/>
            <person name="Brooks S."/>
            <person name="Kostka J.E."/>
            <person name="Green S.J."/>
        </authorList>
    </citation>
    <scope>NUCLEOTIDE SEQUENCE [LARGE SCALE GENOMIC DNA]</scope>
    <source>
        <strain evidence="3 4">1NES1</strain>
    </source>
</reference>
<dbReference type="EC" id="3.6.1.19" evidence="3"/>
<keyword evidence="4" id="KW-1185">Reference proteome</keyword>
<feature type="compositionally biased region" description="Polar residues" evidence="1">
    <location>
        <begin position="142"/>
        <end position="153"/>
    </location>
</feature>
<dbReference type="GO" id="GO:0046047">
    <property type="term" value="P:TTP catabolic process"/>
    <property type="evidence" value="ECO:0007669"/>
    <property type="project" value="TreeGrafter"/>
</dbReference>
<evidence type="ECO:0000313" key="3">
    <source>
        <dbReference type="EMBL" id="AGK57743.1"/>
    </source>
</evidence>
<dbReference type="Gene3D" id="1.10.287.1080">
    <property type="entry name" value="MazG-like"/>
    <property type="match status" value="2"/>
</dbReference>
<dbReference type="InterPro" id="IPR048015">
    <property type="entry name" value="NTP-PPase_MazG-like_N"/>
</dbReference>
<dbReference type="PANTHER" id="PTHR30522">
    <property type="entry name" value="NUCLEOSIDE TRIPHOSPHATE PYROPHOSPHOHYDROLASE"/>
    <property type="match status" value="1"/>
</dbReference>
<dbReference type="GO" id="GO:0047429">
    <property type="term" value="F:nucleoside triphosphate diphosphatase activity"/>
    <property type="evidence" value="ECO:0007669"/>
    <property type="project" value="InterPro"/>
</dbReference>
<sequence>MDMTDAITPSRDIARLIEIMAALRTPGTGCPWDLEQNFETIAPYTIEEAYEVADAIARRDLPDLKDELGDLLLQVVYHARLAEEQGAFAFGDVVEAITRKMIRRHPHVFGDGAARDPASIKAAWDRIKAEERAEKAAERVQLAQSNSLLTSTGRGRRGDAVPDGTPAPNPSPQGRGEVSEGAATSPTLSDVPVGLPALTRAVKLQDKAAKVGFDWPNLAPVFDKLKEEIAEFEEVARPADPRGESLLASGDSPPRSRPPDAAPSGRLAERESEGAIKEEFGDMLFVMANIARHLKLDAEAALRAANQKFVRRFAHIEVRLAERGKTPSQSTLEEMDALWDEAKARDKKRGAREA</sequence>
<dbReference type="InterPro" id="IPR004518">
    <property type="entry name" value="MazG-like_dom"/>
</dbReference>
<dbReference type="NCBIfam" id="NF007113">
    <property type="entry name" value="PRK09562.1"/>
    <property type="match status" value="1"/>
</dbReference>
<dbReference type="GO" id="GO:0046061">
    <property type="term" value="P:dATP catabolic process"/>
    <property type="evidence" value="ECO:0007669"/>
    <property type="project" value="TreeGrafter"/>
</dbReference>
<dbReference type="NCBIfam" id="TIGR00444">
    <property type="entry name" value="mazG"/>
    <property type="match status" value="1"/>
</dbReference>
<evidence type="ECO:0000259" key="2">
    <source>
        <dbReference type="Pfam" id="PF03819"/>
    </source>
</evidence>
<name>N0B422_9HYPH</name>
<dbReference type="Pfam" id="PF03819">
    <property type="entry name" value="MazG"/>
    <property type="match status" value="1"/>
</dbReference>
<proteinExistence type="predicted"/>
<feature type="domain" description="NTP pyrophosphohydrolase MazG-like" evidence="2">
    <location>
        <begin position="36"/>
        <end position="109"/>
    </location>
</feature>
<dbReference type="InterPro" id="IPR048011">
    <property type="entry name" value="NTP-PPase_MazG-like_C"/>
</dbReference>
<feature type="region of interest" description="Disordered" evidence="1">
    <location>
        <begin position="235"/>
        <end position="272"/>
    </location>
</feature>
<dbReference type="GO" id="GO:0046076">
    <property type="term" value="P:dTTP catabolic process"/>
    <property type="evidence" value="ECO:0007669"/>
    <property type="project" value="TreeGrafter"/>
</dbReference>
<dbReference type="PANTHER" id="PTHR30522:SF0">
    <property type="entry name" value="NUCLEOSIDE TRIPHOSPHATE PYROPHOSPHOHYDROLASE"/>
    <property type="match status" value="1"/>
</dbReference>
<accession>N0B422</accession>
<gene>
    <name evidence="3" type="primary">mazG</name>
    <name evidence="3" type="ORF">HYPDE_30343</name>
</gene>
<dbReference type="SUPFAM" id="SSF101386">
    <property type="entry name" value="all-alpha NTP pyrophosphatases"/>
    <property type="match status" value="2"/>
</dbReference>
<evidence type="ECO:0000313" key="4">
    <source>
        <dbReference type="Proteomes" id="UP000005952"/>
    </source>
</evidence>
<feature type="region of interest" description="Disordered" evidence="1">
    <location>
        <begin position="139"/>
        <end position="192"/>
    </location>
</feature>
<dbReference type="FunFam" id="1.10.287.1080:FF:000001">
    <property type="entry name" value="Nucleoside triphosphate pyrophosphohydrolase"/>
    <property type="match status" value="1"/>
</dbReference>
<evidence type="ECO:0000256" key="1">
    <source>
        <dbReference type="SAM" id="MobiDB-lite"/>
    </source>
</evidence>
<organism evidence="3 4">
    <name type="scientific">Hyphomicrobium denitrificans 1NES1</name>
    <dbReference type="NCBI Taxonomy" id="670307"/>
    <lineage>
        <taxon>Bacteria</taxon>
        <taxon>Pseudomonadati</taxon>
        <taxon>Pseudomonadota</taxon>
        <taxon>Alphaproteobacteria</taxon>
        <taxon>Hyphomicrobiales</taxon>
        <taxon>Hyphomicrobiaceae</taxon>
        <taxon>Hyphomicrobium</taxon>
    </lineage>
</organism>
<dbReference type="eggNOG" id="COG3956">
    <property type="taxonomic scope" value="Bacteria"/>
</dbReference>
<dbReference type="HOGENOM" id="CLU_038356_0_1_5"/>
<dbReference type="CDD" id="cd11529">
    <property type="entry name" value="NTP-PPase_MazG_Cterm"/>
    <property type="match status" value="1"/>
</dbReference>